<evidence type="ECO:0000313" key="2">
    <source>
        <dbReference type="Proteomes" id="UP000054549"/>
    </source>
</evidence>
<proteinExistence type="predicted"/>
<name>A0A0C2XHI4_AMAMK</name>
<dbReference type="AlphaFoldDB" id="A0A0C2XHI4"/>
<dbReference type="InParanoid" id="A0A0C2XHI4"/>
<organism evidence="1 2">
    <name type="scientific">Amanita muscaria (strain Koide BX008)</name>
    <dbReference type="NCBI Taxonomy" id="946122"/>
    <lineage>
        <taxon>Eukaryota</taxon>
        <taxon>Fungi</taxon>
        <taxon>Dikarya</taxon>
        <taxon>Basidiomycota</taxon>
        <taxon>Agaricomycotina</taxon>
        <taxon>Agaricomycetes</taxon>
        <taxon>Agaricomycetidae</taxon>
        <taxon>Agaricales</taxon>
        <taxon>Pluteineae</taxon>
        <taxon>Amanitaceae</taxon>
        <taxon>Amanita</taxon>
    </lineage>
</organism>
<dbReference type="Proteomes" id="UP000054549">
    <property type="component" value="Unassembled WGS sequence"/>
</dbReference>
<protein>
    <submittedName>
        <fullName evidence="1">Uncharacterized protein</fullName>
    </submittedName>
</protein>
<dbReference type="HOGENOM" id="CLU_2960267_0_0_1"/>
<keyword evidence="2" id="KW-1185">Reference proteome</keyword>
<dbReference type="EMBL" id="KN818228">
    <property type="protein sequence ID" value="KIL68408.1"/>
    <property type="molecule type" value="Genomic_DNA"/>
</dbReference>
<accession>A0A0C2XHI4</accession>
<evidence type="ECO:0000313" key="1">
    <source>
        <dbReference type="EMBL" id="KIL68408.1"/>
    </source>
</evidence>
<sequence length="59" mass="6907">METRELPIGHRSDRLRRFVPQPPWSPADPTLDYNSPLSRLDPNMLQAIMHHGSEWTELI</sequence>
<reference evidence="1 2" key="1">
    <citation type="submission" date="2014-04" db="EMBL/GenBank/DDBJ databases">
        <title>Evolutionary Origins and Diversification of the Mycorrhizal Mutualists.</title>
        <authorList>
            <consortium name="DOE Joint Genome Institute"/>
            <consortium name="Mycorrhizal Genomics Consortium"/>
            <person name="Kohler A."/>
            <person name="Kuo A."/>
            <person name="Nagy L.G."/>
            <person name="Floudas D."/>
            <person name="Copeland A."/>
            <person name="Barry K.W."/>
            <person name="Cichocki N."/>
            <person name="Veneault-Fourrey C."/>
            <person name="LaButti K."/>
            <person name="Lindquist E.A."/>
            <person name="Lipzen A."/>
            <person name="Lundell T."/>
            <person name="Morin E."/>
            <person name="Murat C."/>
            <person name="Riley R."/>
            <person name="Ohm R."/>
            <person name="Sun H."/>
            <person name="Tunlid A."/>
            <person name="Henrissat B."/>
            <person name="Grigoriev I.V."/>
            <person name="Hibbett D.S."/>
            <person name="Martin F."/>
        </authorList>
    </citation>
    <scope>NUCLEOTIDE SEQUENCE [LARGE SCALE GENOMIC DNA]</scope>
    <source>
        <strain evidence="1 2">Koide BX008</strain>
    </source>
</reference>
<gene>
    <name evidence="1" type="ORF">M378DRAFT_158208</name>
</gene>